<sequence length="87" mass="9681">MQVNSNSIGEEFFQNRGVFSDESMRQMGKWRLPLFWAITASGRDELRLDEVLEVSVAHRNGFIDDGDVGSEATVTGPLRDALFGVGF</sequence>
<dbReference type="Proteomes" id="UP000325577">
    <property type="component" value="Linkage Group LG12"/>
</dbReference>
<name>A0A5J5BP10_9ASTE</name>
<evidence type="ECO:0000313" key="2">
    <source>
        <dbReference type="Proteomes" id="UP000325577"/>
    </source>
</evidence>
<accession>A0A5J5BP10</accession>
<keyword evidence="2" id="KW-1185">Reference proteome</keyword>
<reference evidence="1 2" key="1">
    <citation type="submission" date="2019-09" db="EMBL/GenBank/DDBJ databases">
        <title>A chromosome-level genome assembly of the Chinese tupelo Nyssa sinensis.</title>
        <authorList>
            <person name="Yang X."/>
            <person name="Kang M."/>
            <person name="Yang Y."/>
            <person name="Xiong H."/>
            <person name="Wang M."/>
            <person name="Zhang Z."/>
            <person name="Wang Z."/>
            <person name="Wu H."/>
            <person name="Ma T."/>
            <person name="Liu J."/>
            <person name="Xi Z."/>
        </authorList>
    </citation>
    <scope>NUCLEOTIDE SEQUENCE [LARGE SCALE GENOMIC DNA]</scope>
    <source>
        <strain evidence="1">J267</strain>
        <tissue evidence="1">Leaf</tissue>
    </source>
</reference>
<dbReference type="AlphaFoldDB" id="A0A5J5BP10"/>
<protein>
    <submittedName>
        <fullName evidence="1">Uncharacterized protein</fullName>
    </submittedName>
</protein>
<dbReference type="EMBL" id="CM018035">
    <property type="protein sequence ID" value="KAA8542901.1"/>
    <property type="molecule type" value="Genomic_DNA"/>
</dbReference>
<evidence type="ECO:0000313" key="1">
    <source>
        <dbReference type="EMBL" id="KAA8542901.1"/>
    </source>
</evidence>
<organism evidence="1 2">
    <name type="scientific">Nyssa sinensis</name>
    <dbReference type="NCBI Taxonomy" id="561372"/>
    <lineage>
        <taxon>Eukaryota</taxon>
        <taxon>Viridiplantae</taxon>
        <taxon>Streptophyta</taxon>
        <taxon>Embryophyta</taxon>
        <taxon>Tracheophyta</taxon>
        <taxon>Spermatophyta</taxon>
        <taxon>Magnoliopsida</taxon>
        <taxon>eudicotyledons</taxon>
        <taxon>Gunneridae</taxon>
        <taxon>Pentapetalae</taxon>
        <taxon>asterids</taxon>
        <taxon>Cornales</taxon>
        <taxon>Nyssaceae</taxon>
        <taxon>Nyssa</taxon>
    </lineage>
</organism>
<proteinExistence type="predicted"/>
<gene>
    <name evidence="1" type="ORF">F0562_024064</name>
</gene>